<evidence type="ECO:0000256" key="1">
    <source>
        <dbReference type="ARBA" id="ARBA00008580"/>
    </source>
</evidence>
<dbReference type="AlphaFoldDB" id="A0A2N3PRM5"/>
<evidence type="ECO:0000313" key="3">
    <source>
        <dbReference type="EMBL" id="PKU23059.1"/>
    </source>
</evidence>
<sequence>MIGGAHANHDPDPMKDWIEAQIQQGDYVSVSDYVRHLVRRDRDRREQELTMGQLREKLAASHDSGVSTRTVDEIFAQAQDMAKARGLMNG</sequence>
<organism evidence="3 4">
    <name type="scientific">Telmatospirillum siberiense</name>
    <dbReference type="NCBI Taxonomy" id="382514"/>
    <lineage>
        <taxon>Bacteria</taxon>
        <taxon>Pseudomonadati</taxon>
        <taxon>Pseudomonadota</taxon>
        <taxon>Alphaproteobacteria</taxon>
        <taxon>Rhodospirillales</taxon>
        <taxon>Rhodospirillaceae</taxon>
        <taxon>Telmatospirillum</taxon>
    </lineage>
</organism>
<dbReference type="InterPro" id="IPR022789">
    <property type="entry name" value="ParD"/>
</dbReference>
<keyword evidence="4" id="KW-1185">Reference proteome</keyword>
<gene>
    <name evidence="3" type="ORF">CWS72_18680</name>
</gene>
<reference evidence="4" key="1">
    <citation type="submission" date="2017-12" db="EMBL/GenBank/DDBJ databases">
        <title>Draft genome sequence of Telmatospirillum siberiense 26-4b1T, an acidotolerant peatland alphaproteobacterium potentially involved in sulfur cycling.</title>
        <authorList>
            <person name="Hausmann B."/>
            <person name="Pjevac P."/>
            <person name="Schreck K."/>
            <person name="Herbold C.W."/>
            <person name="Daims H."/>
            <person name="Wagner M."/>
            <person name="Pester M."/>
            <person name="Loy A."/>
        </authorList>
    </citation>
    <scope>NUCLEOTIDE SEQUENCE [LARGE SCALE GENOMIC DNA]</scope>
    <source>
        <strain evidence="4">26-4b1</strain>
    </source>
</reference>
<dbReference type="PANTHER" id="PTHR36582">
    <property type="entry name" value="ANTITOXIN PARD"/>
    <property type="match status" value="1"/>
</dbReference>
<protein>
    <submittedName>
        <fullName evidence="3">Type II toxin-antitoxin system ParD family antitoxin</fullName>
    </submittedName>
</protein>
<dbReference type="Pfam" id="PF03693">
    <property type="entry name" value="ParD_antitoxin"/>
    <property type="match status" value="1"/>
</dbReference>
<dbReference type="InterPro" id="IPR038296">
    <property type="entry name" value="ParD_sf"/>
</dbReference>
<evidence type="ECO:0000256" key="2">
    <source>
        <dbReference type="ARBA" id="ARBA00022649"/>
    </source>
</evidence>
<comment type="caution">
    <text evidence="3">The sequence shown here is derived from an EMBL/GenBank/DDBJ whole genome shotgun (WGS) entry which is preliminary data.</text>
</comment>
<dbReference type="Proteomes" id="UP000233293">
    <property type="component" value="Unassembled WGS sequence"/>
</dbReference>
<dbReference type="SUPFAM" id="SSF47598">
    <property type="entry name" value="Ribbon-helix-helix"/>
    <property type="match status" value="1"/>
</dbReference>
<proteinExistence type="inferred from homology"/>
<dbReference type="NCBIfam" id="TIGR02606">
    <property type="entry name" value="antidote_CC2985"/>
    <property type="match status" value="1"/>
</dbReference>
<dbReference type="PANTHER" id="PTHR36582:SF2">
    <property type="entry name" value="ANTITOXIN PARD"/>
    <property type="match status" value="1"/>
</dbReference>
<dbReference type="EMBL" id="PIUM01000024">
    <property type="protein sequence ID" value="PKU23059.1"/>
    <property type="molecule type" value="Genomic_DNA"/>
</dbReference>
<evidence type="ECO:0000313" key="4">
    <source>
        <dbReference type="Proteomes" id="UP000233293"/>
    </source>
</evidence>
<dbReference type="InterPro" id="IPR010985">
    <property type="entry name" value="Ribbon_hlx_hlx"/>
</dbReference>
<name>A0A2N3PRM5_9PROT</name>
<keyword evidence="2" id="KW-1277">Toxin-antitoxin system</keyword>
<comment type="similarity">
    <text evidence="1">Belongs to the ParD antitoxin family.</text>
</comment>
<accession>A0A2N3PRM5</accession>
<dbReference type="GO" id="GO:0006355">
    <property type="term" value="P:regulation of DNA-templated transcription"/>
    <property type="evidence" value="ECO:0007669"/>
    <property type="project" value="InterPro"/>
</dbReference>
<dbReference type="OrthoDB" id="9811310at2"/>
<dbReference type="Gene3D" id="6.10.10.120">
    <property type="entry name" value="Antitoxin ParD1-like"/>
    <property type="match status" value="1"/>
</dbReference>